<protein>
    <submittedName>
        <fullName evidence="4">Glycosyltransferase, group 2 family protein</fullName>
    </submittedName>
</protein>
<evidence type="ECO:0000259" key="3">
    <source>
        <dbReference type="Pfam" id="PF00535"/>
    </source>
</evidence>
<dbReference type="Gene3D" id="3.90.550.10">
    <property type="entry name" value="Spore Coat Polysaccharide Biosynthesis Protein SpsA, Chain A"/>
    <property type="match status" value="1"/>
</dbReference>
<keyword evidence="1" id="KW-0328">Glycosyltransferase</keyword>
<dbReference type="HOGENOM" id="CLU_025996_25_0_10"/>
<comment type="caution">
    <text evidence="4">The sequence shown here is derived from an EMBL/GenBank/DDBJ whole genome shotgun (WGS) entry which is preliminary data.</text>
</comment>
<reference evidence="4 5" key="1">
    <citation type="submission" date="2011-08" db="EMBL/GenBank/DDBJ databases">
        <authorList>
            <person name="Weinstock G."/>
            <person name="Sodergren E."/>
            <person name="Clifton S."/>
            <person name="Fulton L."/>
            <person name="Fulton B."/>
            <person name="Courtney L."/>
            <person name="Fronick C."/>
            <person name="Harrison M."/>
            <person name="Strong C."/>
            <person name="Farmer C."/>
            <person name="Delahaunty K."/>
            <person name="Markovic C."/>
            <person name="Hall O."/>
            <person name="Minx P."/>
            <person name="Tomlinson C."/>
            <person name="Mitreva M."/>
            <person name="Hou S."/>
            <person name="Chen J."/>
            <person name="Wollam A."/>
            <person name="Pepin K.H."/>
            <person name="Johnson M."/>
            <person name="Bhonagiri V."/>
            <person name="Zhang X."/>
            <person name="Suruliraj S."/>
            <person name="Warren W."/>
            <person name="Chinwalla A."/>
            <person name="Mardis E.R."/>
            <person name="Wilson R.K."/>
        </authorList>
    </citation>
    <scope>NUCLEOTIDE SEQUENCE [LARGE SCALE GENOMIC DNA]</scope>
    <source>
        <strain evidence="4 5">DSM 18206</strain>
    </source>
</reference>
<dbReference type="Pfam" id="PF00535">
    <property type="entry name" value="Glycos_transf_2"/>
    <property type="match status" value="1"/>
</dbReference>
<sequence length="308" mass="35787">MIFKTMKVSIILPVYNAIQTINRMLESLRVQTLTDFEVLMIDDGSTDGSGTILDEYAKKDIRFQVVHKQNGGVSAARQIGIELAKGEYVIHADSDDWVDQTMLEELYAKAENDDADVVICDFFSNTDTEQTLCKQQPSKLKAESVLRELFQQLHGSCWNKLVRRACYNKYNVRFPKGINHCEDLLFWAQLLQHTDVKVSYLPKAFYHYYVNSNSITRHFTRSTYEMRLKYLDKLYEILGLEHEDIKRQAAFSVFTEAVMFNVLTRTEALAGLSAFRSNIFKLNSIKWKIGFLFLWLRQGWIASKLVHY</sequence>
<evidence type="ECO:0000256" key="1">
    <source>
        <dbReference type="ARBA" id="ARBA00022676"/>
    </source>
</evidence>
<dbReference type="PANTHER" id="PTHR22916:SF51">
    <property type="entry name" value="GLYCOSYLTRANSFERASE EPSH-RELATED"/>
    <property type="match status" value="1"/>
</dbReference>
<dbReference type="CDD" id="cd00761">
    <property type="entry name" value="Glyco_tranf_GTA_type"/>
    <property type="match status" value="1"/>
</dbReference>
<dbReference type="EMBL" id="AFZZ01000143">
    <property type="protein sequence ID" value="EHJ39505.1"/>
    <property type="molecule type" value="Genomic_DNA"/>
</dbReference>
<gene>
    <name evidence="4" type="ORF">HMPREF0673_01596</name>
</gene>
<evidence type="ECO:0000256" key="2">
    <source>
        <dbReference type="ARBA" id="ARBA00022679"/>
    </source>
</evidence>
<organism evidence="4 5">
    <name type="scientific">Leyella stercorea DSM 18206</name>
    <dbReference type="NCBI Taxonomy" id="1002367"/>
    <lineage>
        <taxon>Bacteria</taxon>
        <taxon>Pseudomonadati</taxon>
        <taxon>Bacteroidota</taxon>
        <taxon>Bacteroidia</taxon>
        <taxon>Bacteroidales</taxon>
        <taxon>Prevotellaceae</taxon>
        <taxon>Leyella</taxon>
    </lineage>
</organism>
<name>G6AY87_9BACT</name>
<dbReference type="InterPro" id="IPR029044">
    <property type="entry name" value="Nucleotide-diphossugar_trans"/>
</dbReference>
<dbReference type="AlphaFoldDB" id="G6AY87"/>
<dbReference type="GO" id="GO:0016758">
    <property type="term" value="F:hexosyltransferase activity"/>
    <property type="evidence" value="ECO:0007669"/>
    <property type="project" value="UniProtKB-ARBA"/>
</dbReference>
<dbReference type="InterPro" id="IPR001173">
    <property type="entry name" value="Glyco_trans_2-like"/>
</dbReference>
<accession>G6AY87</accession>
<evidence type="ECO:0000313" key="5">
    <source>
        <dbReference type="Proteomes" id="UP000004407"/>
    </source>
</evidence>
<dbReference type="SUPFAM" id="SSF53448">
    <property type="entry name" value="Nucleotide-diphospho-sugar transferases"/>
    <property type="match status" value="1"/>
</dbReference>
<dbReference type="PATRIC" id="fig|1002367.3.peg.1291"/>
<dbReference type="Proteomes" id="UP000004407">
    <property type="component" value="Unassembled WGS sequence"/>
</dbReference>
<keyword evidence="2 4" id="KW-0808">Transferase</keyword>
<feature type="domain" description="Glycosyltransferase 2-like" evidence="3">
    <location>
        <begin position="9"/>
        <end position="164"/>
    </location>
</feature>
<dbReference type="PANTHER" id="PTHR22916">
    <property type="entry name" value="GLYCOSYLTRANSFERASE"/>
    <property type="match status" value="1"/>
</dbReference>
<proteinExistence type="predicted"/>
<dbReference type="eggNOG" id="COG1216">
    <property type="taxonomic scope" value="Bacteria"/>
</dbReference>
<evidence type="ECO:0000313" key="4">
    <source>
        <dbReference type="EMBL" id="EHJ39505.1"/>
    </source>
</evidence>